<feature type="modified residue" description="4-aspartylphosphate" evidence="2">
    <location>
        <position position="58"/>
    </location>
</feature>
<accession>A0A1B1AFZ3</accession>
<evidence type="ECO:0000313" key="5">
    <source>
        <dbReference type="Proteomes" id="UP000092498"/>
    </source>
</evidence>
<evidence type="ECO:0000256" key="2">
    <source>
        <dbReference type="PROSITE-ProRule" id="PRU00169"/>
    </source>
</evidence>
<evidence type="ECO:0000256" key="1">
    <source>
        <dbReference type="ARBA" id="ARBA00022553"/>
    </source>
</evidence>
<dbReference type="Proteomes" id="UP000092498">
    <property type="component" value="Chromosome"/>
</dbReference>
<feature type="domain" description="Response regulatory" evidence="3">
    <location>
        <begin position="7"/>
        <end position="122"/>
    </location>
</feature>
<dbReference type="PANTHER" id="PTHR44591:SF3">
    <property type="entry name" value="RESPONSE REGULATORY DOMAIN-CONTAINING PROTEIN"/>
    <property type="match status" value="1"/>
</dbReference>
<dbReference type="PANTHER" id="PTHR44591">
    <property type="entry name" value="STRESS RESPONSE REGULATOR PROTEIN 1"/>
    <property type="match status" value="1"/>
</dbReference>
<dbReference type="InterPro" id="IPR001789">
    <property type="entry name" value="Sig_transdc_resp-reg_receiver"/>
</dbReference>
<dbReference type="RefSeq" id="WP_066768849.1">
    <property type="nucleotide sequence ID" value="NZ_CP013244.1"/>
</dbReference>
<dbReference type="STRING" id="1759059.ATE48_05860"/>
<dbReference type="PROSITE" id="PS50110">
    <property type="entry name" value="RESPONSE_REGULATORY"/>
    <property type="match status" value="1"/>
</dbReference>
<evidence type="ECO:0000259" key="3">
    <source>
        <dbReference type="PROSITE" id="PS50110"/>
    </source>
</evidence>
<organism evidence="4 5">
    <name type="scientific">Candidatus Viadribacter manganicus</name>
    <dbReference type="NCBI Taxonomy" id="1759059"/>
    <lineage>
        <taxon>Bacteria</taxon>
        <taxon>Pseudomonadati</taxon>
        <taxon>Pseudomonadota</taxon>
        <taxon>Alphaproteobacteria</taxon>
        <taxon>Hyphomonadales</taxon>
        <taxon>Hyphomonadaceae</taxon>
        <taxon>Candidatus Viadribacter</taxon>
    </lineage>
</organism>
<protein>
    <recommendedName>
        <fullName evidence="3">Response regulatory domain-containing protein</fullName>
    </recommendedName>
</protein>
<dbReference type="InParanoid" id="A0A1B1AFZ3"/>
<sequence length="126" mass="13460">MKSSRPLILLLEDDNASAEAMQIVLRDWGADVVHGADIDDVSSAAGNRASQANIIITDFHLPVADGVSAAERLCKDAPNAQVLVLSGSLNNDAKKAAKRAGYTFMSKPAPPREIIAWLNQTYSLVD</sequence>
<keyword evidence="1 2" id="KW-0597">Phosphoprotein</keyword>
<dbReference type="SUPFAM" id="SSF52172">
    <property type="entry name" value="CheY-like"/>
    <property type="match status" value="1"/>
</dbReference>
<dbReference type="Pfam" id="PF00072">
    <property type="entry name" value="Response_reg"/>
    <property type="match status" value="1"/>
</dbReference>
<dbReference type="GO" id="GO:0000160">
    <property type="term" value="P:phosphorelay signal transduction system"/>
    <property type="evidence" value="ECO:0007669"/>
    <property type="project" value="InterPro"/>
</dbReference>
<keyword evidence="5" id="KW-1185">Reference proteome</keyword>
<dbReference type="Gene3D" id="3.40.50.2300">
    <property type="match status" value="1"/>
</dbReference>
<dbReference type="OrthoDB" id="7932149at2"/>
<dbReference type="CDD" id="cd00156">
    <property type="entry name" value="REC"/>
    <property type="match status" value="1"/>
</dbReference>
<dbReference type="AlphaFoldDB" id="A0A1B1AFZ3"/>
<proteinExistence type="predicted"/>
<dbReference type="KEGG" id="cbot:ATE48_05860"/>
<gene>
    <name evidence="4" type="ORF">ATE48_05860</name>
</gene>
<dbReference type="InterPro" id="IPR050595">
    <property type="entry name" value="Bact_response_regulator"/>
</dbReference>
<dbReference type="InterPro" id="IPR011006">
    <property type="entry name" value="CheY-like_superfamily"/>
</dbReference>
<dbReference type="SMART" id="SM00448">
    <property type="entry name" value="REC"/>
    <property type="match status" value="1"/>
</dbReference>
<evidence type="ECO:0000313" key="4">
    <source>
        <dbReference type="EMBL" id="ANP45474.1"/>
    </source>
</evidence>
<reference evidence="4 5" key="1">
    <citation type="submission" date="2015-11" db="EMBL/GenBank/DDBJ databases">
        <title>Whole-Genome Sequence of Candidatus Oderbacter manganicum from the National Park Lower Oder Valley, Germany.</title>
        <authorList>
            <person name="Braun B."/>
            <person name="Liere K."/>
            <person name="Szewzyk U."/>
        </authorList>
    </citation>
    <scope>NUCLEOTIDE SEQUENCE [LARGE SCALE GENOMIC DNA]</scope>
    <source>
        <strain evidence="4 5">OTSz_A_272</strain>
    </source>
</reference>
<dbReference type="EMBL" id="CP013244">
    <property type="protein sequence ID" value="ANP45474.1"/>
    <property type="molecule type" value="Genomic_DNA"/>
</dbReference>
<name>A0A1B1AFZ3_9PROT</name>